<dbReference type="Pfam" id="PF00028">
    <property type="entry name" value="Cadherin"/>
    <property type="match status" value="1"/>
</dbReference>
<protein>
    <recommendedName>
        <fullName evidence="9">Cadherin domain-containing protein</fullName>
    </recommendedName>
</protein>
<feature type="domain" description="Cadherin" evidence="9">
    <location>
        <begin position="114"/>
        <end position="193"/>
    </location>
</feature>
<evidence type="ECO:0000313" key="11">
    <source>
        <dbReference type="Proteomes" id="UP000784294"/>
    </source>
</evidence>
<dbReference type="Proteomes" id="UP000784294">
    <property type="component" value="Unassembled WGS sequence"/>
</dbReference>
<dbReference type="GO" id="GO:0044331">
    <property type="term" value="P:cell-cell adhesion mediated by cadherin"/>
    <property type="evidence" value="ECO:0007669"/>
    <property type="project" value="TreeGrafter"/>
</dbReference>
<evidence type="ECO:0000313" key="10">
    <source>
        <dbReference type="EMBL" id="VEL18177.1"/>
    </source>
</evidence>
<dbReference type="PANTHER" id="PTHR24027:SF422">
    <property type="entry name" value="CADHERIN DOMAIN-CONTAINING PROTEIN"/>
    <property type="match status" value="1"/>
</dbReference>
<dbReference type="GO" id="GO:0000902">
    <property type="term" value="P:cell morphogenesis"/>
    <property type="evidence" value="ECO:0007669"/>
    <property type="project" value="TreeGrafter"/>
</dbReference>
<dbReference type="CDD" id="cd11304">
    <property type="entry name" value="Cadherin_repeat"/>
    <property type="match status" value="1"/>
</dbReference>
<dbReference type="GO" id="GO:0005509">
    <property type="term" value="F:calcium ion binding"/>
    <property type="evidence" value="ECO:0007669"/>
    <property type="project" value="UniProtKB-UniRule"/>
</dbReference>
<dbReference type="InterPro" id="IPR039808">
    <property type="entry name" value="Cadherin"/>
</dbReference>
<dbReference type="Gene3D" id="2.60.40.60">
    <property type="entry name" value="Cadherins"/>
    <property type="match status" value="1"/>
</dbReference>
<gene>
    <name evidence="10" type="ORF">PXEA_LOCUS11617</name>
</gene>
<evidence type="ECO:0000256" key="5">
    <source>
        <dbReference type="ARBA" id="ARBA00022837"/>
    </source>
</evidence>
<evidence type="ECO:0000256" key="4">
    <source>
        <dbReference type="ARBA" id="ARBA00022737"/>
    </source>
</evidence>
<dbReference type="GO" id="GO:0008013">
    <property type="term" value="F:beta-catenin binding"/>
    <property type="evidence" value="ECO:0007669"/>
    <property type="project" value="TreeGrafter"/>
</dbReference>
<comment type="subcellular location">
    <subcellularLocation>
        <location evidence="1">Membrane</location>
        <topology evidence="1">Single-pass membrane protein</topology>
    </subcellularLocation>
</comment>
<name>A0A448WR72_9PLAT</name>
<dbReference type="GO" id="GO:0045296">
    <property type="term" value="F:cadherin binding"/>
    <property type="evidence" value="ECO:0007669"/>
    <property type="project" value="TreeGrafter"/>
</dbReference>
<dbReference type="GO" id="GO:0016342">
    <property type="term" value="C:catenin complex"/>
    <property type="evidence" value="ECO:0007669"/>
    <property type="project" value="TreeGrafter"/>
</dbReference>
<keyword evidence="7" id="KW-0472">Membrane</keyword>
<dbReference type="GO" id="GO:0007043">
    <property type="term" value="P:cell-cell junction assembly"/>
    <property type="evidence" value="ECO:0007669"/>
    <property type="project" value="TreeGrafter"/>
</dbReference>
<dbReference type="InterPro" id="IPR015919">
    <property type="entry name" value="Cadherin-like_sf"/>
</dbReference>
<comment type="caution">
    <text evidence="10">The sequence shown here is derived from an EMBL/GenBank/DDBJ whole genome shotgun (WGS) entry which is preliminary data.</text>
</comment>
<keyword evidence="4" id="KW-0677">Repeat</keyword>
<dbReference type="OrthoDB" id="6079678at2759"/>
<evidence type="ECO:0000256" key="6">
    <source>
        <dbReference type="ARBA" id="ARBA00022989"/>
    </source>
</evidence>
<sequence length="212" mass="23216">MFLTPVAQLTSLPATGSTYKVNLIAYAGQFESTAWLVGPTPFSSQSQSSSSTEPASLSLITGNTFLYQRLRTYHVRVRSIRNPTETTFGDVYSDVVLTFSLIDTNNMIPTFIDQRLLSSITLPENSPLNTVVLTLYAVDTDTTPVEFRTVTYTLLPGADSAAFRILGNNLVTAIYPLDRSMKSTYVITIQAQDGAPSSLSYRNGQPNIGKYC</sequence>
<dbReference type="GO" id="GO:0016339">
    <property type="term" value="P:calcium-dependent cell-cell adhesion via plasma membrane cell adhesion molecules"/>
    <property type="evidence" value="ECO:0007669"/>
    <property type="project" value="TreeGrafter"/>
</dbReference>
<dbReference type="PRINTS" id="PR00205">
    <property type="entry name" value="CADHERIN"/>
</dbReference>
<dbReference type="GO" id="GO:0005912">
    <property type="term" value="C:adherens junction"/>
    <property type="evidence" value="ECO:0007669"/>
    <property type="project" value="TreeGrafter"/>
</dbReference>
<keyword evidence="5 8" id="KW-0106">Calcium</keyword>
<dbReference type="EMBL" id="CAAALY010035960">
    <property type="protein sequence ID" value="VEL18177.1"/>
    <property type="molecule type" value="Genomic_DNA"/>
</dbReference>
<dbReference type="InterPro" id="IPR002126">
    <property type="entry name" value="Cadherin-like_dom"/>
</dbReference>
<dbReference type="GO" id="GO:0016477">
    <property type="term" value="P:cell migration"/>
    <property type="evidence" value="ECO:0007669"/>
    <property type="project" value="TreeGrafter"/>
</dbReference>
<dbReference type="GO" id="GO:0034332">
    <property type="term" value="P:adherens junction organization"/>
    <property type="evidence" value="ECO:0007669"/>
    <property type="project" value="TreeGrafter"/>
</dbReference>
<dbReference type="SUPFAM" id="SSF49313">
    <property type="entry name" value="Cadherin-like"/>
    <property type="match status" value="1"/>
</dbReference>
<evidence type="ECO:0000256" key="7">
    <source>
        <dbReference type="ARBA" id="ARBA00023136"/>
    </source>
</evidence>
<keyword evidence="11" id="KW-1185">Reference proteome</keyword>
<keyword evidence="3" id="KW-0732">Signal</keyword>
<evidence type="ECO:0000256" key="8">
    <source>
        <dbReference type="PROSITE-ProRule" id="PRU00043"/>
    </source>
</evidence>
<dbReference type="PROSITE" id="PS50268">
    <property type="entry name" value="CADHERIN_2"/>
    <property type="match status" value="1"/>
</dbReference>
<evidence type="ECO:0000256" key="1">
    <source>
        <dbReference type="ARBA" id="ARBA00004167"/>
    </source>
</evidence>
<organism evidence="10 11">
    <name type="scientific">Protopolystoma xenopodis</name>
    <dbReference type="NCBI Taxonomy" id="117903"/>
    <lineage>
        <taxon>Eukaryota</taxon>
        <taxon>Metazoa</taxon>
        <taxon>Spiralia</taxon>
        <taxon>Lophotrochozoa</taxon>
        <taxon>Platyhelminthes</taxon>
        <taxon>Monogenea</taxon>
        <taxon>Polyopisthocotylea</taxon>
        <taxon>Polystomatidea</taxon>
        <taxon>Polystomatidae</taxon>
        <taxon>Protopolystoma</taxon>
    </lineage>
</organism>
<reference evidence="10" key="1">
    <citation type="submission" date="2018-11" db="EMBL/GenBank/DDBJ databases">
        <authorList>
            <consortium name="Pathogen Informatics"/>
        </authorList>
    </citation>
    <scope>NUCLEOTIDE SEQUENCE</scope>
</reference>
<keyword evidence="2" id="KW-0812">Transmembrane</keyword>
<dbReference type="GO" id="GO:0007156">
    <property type="term" value="P:homophilic cell adhesion via plasma membrane adhesion molecules"/>
    <property type="evidence" value="ECO:0007669"/>
    <property type="project" value="InterPro"/>
</dbReference>
<evidence type="ECO:0000259" key="9">
    <source>
        <dbReference type="PROSITE" id="PS50268"/>
    </source>
</evidence>
<evidence type="ECO:0000256" key="3">
    <source>
        <dbReference type="ARBA" id="ARBA00022729"/>
    </source>
</evidence>
<proteinExistence type="predicted"/>
<accession>A0A448WR72</accession>
<dbReference type="PANTHER" id="PTHR24027">
    <property type="entry name" value="CADHERIN-23"/>
    <property type="match status" value="1"/>
</dbReference>
<evidence type="ECO:0000256" key="2">
    <source>
        <dbReference type="ARBA" id="ARBA00022692"/>
    </source>
</evidence>
<keyword evidence="6" id="KW-1133">Transmembrane helix</keyword>
<dbReference type="AlphaFoldDB" id="A0A448WR72"/>